<dbReference type="PROSITE" id="PS50850">
    <property type="entry name" value="MFS"/>
    <property type="match status" value="1"/>
</dbReference>
<feature type="transmembrane region" description="Helical" evidence="7">
    <location>
        <begin position="83"/>
        <end position="102"/>
    </location>
</feature>
<keyword evidence="6 7" id="KW-0472">Membrane</keyword>
<evidence type="ECO:0000313" key="9">
    <source>
        <dbReference type="EMBL" id="ERJ73804.1"/>
    </source>
</evidence>
<dbReference type="GO" id="GO:0022857">
    <property type="term" value="F:transmembrane transporter activity"/>
    <property type="evidence" value="ECO:0007669"/>
    <property type="project" value="InterPro"/>
</dbReference>
<reference evidence="9 10" key="1">
    <citation type="submission" date="2013-06" db="EMBL/GenBank/DDBJ databases">
        <authorList>
            <person name="Weinstock G."/>
            <person name="Sodergren E."/>
            <person name="Lobos E.A."/>
            <person name="Fulton L."/>
            <person name="Fulton R."/>
            <person name="Courtney L."/>
            <person name="Fronick C."/>
            <person name="O'Laughlin M."/>
            <person name="Godfrey J."/>
            <person name="Wilson R.M."/>
            <person name="Miner T."/>
            <person name="Farmer C."/>
            <person name="Delehaunty K."/>
            <person name="Cordes M."/>
            <person name="Minx P."/>
            <person name="Tomlinson C."/>
            <person name="Chen J."/>
            <person name="Wollam A."/>
            <person name="Pepin K.H."/>
            <person name="Bhonagiri V."/>
            <person name="Zhang X."/>
            <person name="Warren W."/>
            <person name="Mitreva M."/>
            <person name="Mardis E.R."/>
            <person name="Wilson R.K."/>
        </authorList>
    </citation>
    <scope>NUCLEOTIDE SEQUENCE [LARGE SCALE GENOMIC DNA]</scope>
    <source>
        <strain evidence="9 10">W1703</strain>
    </source>
</reference>
<proteinExistence type="predicted"/>
<evidence type="ECO:0000259" key="8">
    <source>
        <dbReference type="PROSITE" id="PS50850"/>
    </source>
</evidence>
<feature type="transmembrane region" description="Helical" evidence="7">
    <location>
        <begin position="54"/>
        <end position="71"/>
    </location>
</feature>
<feature type="transmembrane region" description="Helical" evidence="7">
    <location>
        <begin position="336"/>
        <end position="355"/>
    </location>
</feature>
<dbReference type="PATRIC" id="fig|1227275.3.peg.1924"/>
<evidence type="ECO:0000256" key="3">
    <source>
        <dbReference type="ARBA" id="ARBA00022475"/>
    </source>
</evidence>
<organism evidence="9 10">
    <name type="scientific">Streptococcus sobrinus W1703</name>
    <dbReference type="NCBI Taxonomy" id="1227275"/>
    <lineage>
        <taxon>Bacteria</taxon>
        <taxon>Bacillati</taxon>
        <taxon>Bacillota</taxon>
        <taxon>Bacilli</taxon>
        <taxon>Lactobacillales</taxon>
        <taxon>Streptococcaceae</taxon>
        <taxon>Streptococcus</taxon>
    </lineage>
</organism>
<feature type="transmembrane region" description="Helical" evidence="7">
    <location>
        <begin position="440"/>
        <end position="460"/>
    </location>
</feature>
<evidence type="ECO:0000256" key="2">
    <source>
        <dbReference type="ARBA" id="ARBA00022448"/>
    </source>
</evidence>
<dbReference type="Gene3D" id="1.20.1250.20">
    <property type="entry name" value="MFS general substrate transporter like domains"/>
    <property type="match status" value="1"/>
</dbReference>
<dbReference type="InterPro" id="IPR020846">
    <property type="entry name" value="MFS_dom"/>
</dbReference>
<sequence>MFCKKEDTMTKTKKMLLTLAMCLGVFLVTLDTTIMNITIPAIQKSFSISLDKLSWAINVYTIIFASFTIPLSKLADIFGKGRFFVLGLILFGGGSLISGFSADFNWLLAGRLIASFGAAILLPVGNTLGISTWSVKDRVKVVAALGLTQGGAAAIGPTLGGVLTDSLSWHWIFFVNLPIVLLAFLIVIFCYRFKGEERIPSKIDWLGSLLSMISLFAVSLGIIKVRDWGFWDGKSLSCFAVFLLALIAFIFLERRIKHPMIKLELFKFREFSASTFIATVVQFFYVGVLVILPTFFTNMQGKTELDAALILLPMSIIVFIFGGLGSLLINKLWPRILVLVGLGSILVAYILLVTVDPTKTWEMTAATIILGIGFGTIAGPVNVLAASSLEGELLTSSQSVLGVVRQIGSVLAVSVFISMVTNNLKTLHTYTPSTMTDAYISIYKIWIPFMVAMLVLTLLFPKRKDRLKGVADKK</sequence>
<dbReference type="Proteomes" id="UP000016617">
    <property type="component" value="Unassembled WGS sequence"/>
</dbReference>
<evidence type="ECO:0000256" key="4">
    <source>
        <dbReference type="ARBA" id="ARBA00022692"/>
    </source>
</evidence>
<evidence type="ECO:0000256" key="1">
    <source>
        <dbReference type="ARBA" id="ARBA00004651"/>
    </source>
</evidence>
<feature type="transmembrane region" description="Helical" evidence="7">
    <location>
        <begin position="399"/>
        <end position="420"/>
    </location>
</feature>
<dbReference type="Pfam" id="PF07690">
    <property type="entry name" value="MFS_1"/>
    <property type="match status" value="1"/>
</dbReference>
<evidence type="ECO:0000256" key="7">
    <source>
        <dbReference type="SAM" id="Phobius"/>
    </source>
</evidence>
<dbReference type="PRINTS" id="PR01036">
    <property type="entry name" value="TCRTETB"/>
</dbReference>
<feature type="transmembrane region" description="Helical" evidence="7">
    <location>
        <begin position="203"/>
        <end position="222"/>
    </location>
</feature>
<feature type="transmembrane region" description="Helical" evidence="7">
    <location>
        <begin position="108"/>
        <end position="129"/>
    </location>
</feature>
<keyword evidence="4 7" id="KW-0812">Transmembrane</keyword>
<accession>U2K9G4</accession>
<feature type="domain" description="Major facilitator superfamily (MFS) profile" evidence="8">
    <location>
        <begin position="17"/>
        <end position="464"/>
    </location>
</feature>
<dbReference type="GO" id="GO:0005886">
    <property type="term" value="C:plasma membrane"/>
    <property type="evidence" value="ECO:0007669"/>
    <property type="project" value="UniProtKB-SubCell"/>
</dbReference>
<comment type="subcellular location">
    <subcellularLocation>
        <location evidence="1">Cell membrane</location>
        <topology evidence="1">Multi-pass membrane protein</topology>
    </subcellularLocation>
</comment>
<evidence type="ECO:0000256" key="6">
    <source>
        <dbReference type="ARBA" id="ARBA00023136"/>
    </source>
</evidence>
<name>U2K9G4_9STRE</name>
<dbReference type="AlphaFoldDB" id="U2K9G4"/>
<evidence type="ECO:0000256" key="5">
    <source>
        <dbReference type="ARBA" id="ARBA00022989"/>
    </source>
</evidence>
<keyword evidence="5 7" id="KW-1133">Transmembrane helix</keyword>
<dbReference type="InterPro" id="IPR036259">
    <property type="entry name" value="MFS_trans_sf"/>
</dbReference>
<feature type="transmembrane region" description="Helical" evidence="7">
    <location>
        <begin position="234"/>
        <end position="252"/>
    </location>
</feature>
<dbReference type="EMBL" id="AWVA01000123">
    <property type="protein sequence ID" value="ERJ73804.1"/>
    <property type="molecule type" value="Genomic_DNA"/>
</dbReference>
<evidence type="ECO:0000313" key="10">
    <source>
        <dbReference type="Proteomes" id="UP000016617"/>
    </source>
</evidence>
<feature type="transmembrane region" description="Helical" evidence="7">
    <location>
        <begin position="367"/>
        <end position="387"/>
    </location>
</feature>
<dbReference type="PANTHER" id="PTHR42718">
    <property type="entry name" value="MAJOR FACILITATOR SUPERFAMILY MULTIDRUG TRANSPORTER MFSC"/>
    <property type="match status" value="1"/>
</dbReference>
<feature type="transmembrane region" description="Helical" evidence="7">
    <location>
        <begin position="141"/>
        <end position="163"/>
    </location>
</feature>
<feature type="transmembrane region" description="Helical" evidence="7">
    <location>
        <begin position="273"/>
        <end position="296"/>
    </location>
</feature>
<dbReference type="SUPFAM" id="SSF103473">
    <property type="entry name" value="MFS general substrate transporter"/>
    <property type="match status" value="1"/>
</dbReference>
<feature type="transmembrane region" description="Helical" evidence="7">
    <location>
        <begin position="308"/>
        <end position="329"/>
    </location>
</feature>
<dbReference type="CDD" id="cd17321">
    <property type="entry name" value="MFS_MMR_MDR_like"/>
    <property type="match status" value="1"/>
</dbReference>
<dbReference type="HOGENOM" id="CLU_000960_28_3_9"/>
<keyword evidence="3" id="KW-1003">Cell membrane</keyword>
<comment type="caution">
    <text evidence="9">The sequence shown here is derived from an EMBL/GenBank/DDBJ whole genome shotgun (WGS) entry which is preliminary data.</text>
</comment>
<dbReference type="InterPro" id="IPR011701">
    <property type="entry name" value="MFS"/>
</dbReference>
<dbReference type="PANTHER" id="PTHR42718:SF46">
    <property type="entry name" value="BLR6921 PROTEIN"/>
    <property type="match status" value="1"/>
</dbReference>
<protein>
    <submittedName>
        <fullName evidence="9">Transporter, major facilitator family protein</fullName>
    </submittedName>
</protein>
<feature type="transmembrane region" description="Helical" evidence="7">
    <location>
        <begin position="169"/>
        <end position="191"/>
    </location>
</feature>
<keyword evidence="2" id="KW-0813">Transport</keyword>
<gene>
    <name evidence="9" type="ORF">HMPREF1557_02141</name>
</gene>
<dbReference type="Gene3D" id="1.20.1720.10">
    <property type="entry name" value="Multidrug resistance protein D"/>
    <property type="match status" value="1"/>
</dbReference>